<evidence type="ECO:0008006" key="3">
    <source>
        <dbReference type="Google" id="ProtNLM"/>
    </source>
</evidence>
<dbReference type="SUPFAM" id="SSF48452">
    <property type="entry name" value="TPR-like"/>
    <property type="match status" value="1"/>
</dbReference>
<organism evidence="1 2">
    <name type="scientific">Desulfosporosinus metallidurans</name>
    <dbReference type="NCBI Taxonomy" id="1888891"/>
    <lineage>
        <taxon>Bacteria</taxon>
        <taxon>Bacillati</taxon>
        <taxon>Bacillota</taxon>
        <taxon>Clostridia</taxon>
        <taxon>Eubacteriales</taxon>
        <taxon>Desulfitobacteriaceae</taxon>
        <taxon>Desulfosporosinus</taxon>
    </lineage>
</organism>
<reference evidence="1 2" key="1">
    <citation type="submission" date="2016-09" db="EMBL/GenBank/DDBJ databases">
        <title>Complete genome of Desulfosporosinus sp. OL.</title>
        <authorList>
            <person name="Mardanov A."/>
            <person name="Beletsky A."/>
            <person name="Panova A."/>
            <person name="Karnachuk O."/>
            <person name="Ravin N."/>
        </authorList>
    </citation>
    <scope>NUCLEOTIDE SEQUENCE [LARGE SCALE GENOMIC DNA]</scope>
    <source>
        <strain evidence="1 2">OL</strain>
    </source>
</reference>
<dbReference type="AlphaFoldDB" id="A0A1Q8R2B4"/>
<gene>
    <name evidence="1" type="ORF">DSOL_0408</name>
</gene>
<dbReference type="InterPro" id="IPR011990">
    <property type="entry name" value="TPR-like_helical_dom_sf"/>
</dbReference>
<name>A0A1Q8R2B4_9FIRM</name>
<proteinExistence type="predicted"/>
<evidence type="ECO:0000313" key="2">
    <source>
        <dbReference type="Proteomes" id="UP000186102"/>
    </source>
</evidence>
<comment type="caution">
    <text evidence="1">The sequence shown here is derived from an EMBL/GenBank/DDBJ whole genome shotgun (WGS) entry which is preliminary data.</text>
</comment>
<dbReference type="RefSeq" id="WP_235838668.1">
    <property type="nucleotide sequence ID" value="NZ_MLBF01000002.1"/>
</dbReference>
<sequence>MTKRPLKRGQRRRRQSTFLLLVSIILLLIVGPFAWRMERLRQAENAYDVPKVKAELQWLEVHGGFLTKLGLIKDATLWLELNIGSTDLESKLAVYHDEKHQFWLLLLDMQAGKMTEAQKVIGELGNTPAGELGRGLLSLVKGNAEESRRLLTKTDVGWETLSRHEQTLRHLTLAQASMILGDHPSTQSEFQVAQSLEPQNPACLSMEMDIAIEEGQWTKALELSNTIDSQTWRPKTTLFETKRAVLAIREDNLQKLTDTLSTLKELPRGEATIYYVNGIQALHKGQLQEGKNLLERALKSGLDAGVEADVQKALEQVAERQKADKVLQSVVAKT</sequence>
<protein>
    <recommendedName>
        <fullName evidence="3">Tetratricopeptide repeat protein</fullName>
    </recommendedName>
</protein>
<accession>A0A1Q8R2B4</accession>
<dbReference type="Gene3D" id="1.25.40.10">
    <property type="entry name" value="Tetratricopeptide repeat domain"/>
    <property type="match status" value="1"/>
</dbReference>
<dbReference type="Proteomes" id="UP000186102">
    <property type="component" value="Unassembled WGS sequence"/>
</dbReference>
<dbReference type="EMBL" id="MLBF01000002">
    <property type="protein sequence ID" value="OLN33698.1"/>
    <property type="molecule type" value="Genomic_DNA"/>
</dbReference>
<keyword evidence="2" id="KW-1185">Reference proteome</keyword>
<evidence type="ECO:0000313" key="1">
    <source>
        <dbReference type="EMBL" id="OLN33698.1"/>
    </source>
</evidence>